<dbReference type="EMBL" id="FORG01000007">
    <property type="protein sequence ID" value="SFJ27864.1"/>
    <property type="molecule type" value="Genomic_DNA"/>
</dbReference>
<feature type="domain" description="N-acetylmuramoyl-L-alanine amidase" evidence="5">
    <location>
        <begin position="94"/>
        <end position="247"/>
    </location>
</feature>
<dbReference type="STRING" id="351675.SAMN05421680_10710"/>
<dbReference type="GO" id="GO:0009254">
    <property type="term" value="P:peptidoglycan turnover"/>
    <property type="evidence" value="ECO:0007669"/>
    <property type="project" value="TreeGrafter"/>
</dbReference>
<sequence>MEPINEKEKTLLTALNDNICFNKKEELIKKLSEHDENNTWSAGKACATCPPPEAREDFVKHVLSKVPYVNDDGYFKNTDIVQDEVNALEHGEMSTVNAIVLHRTGGSSMSTAISSFKSTGVGTHFIIDKDGTIKQTASLKQYTYHIGKIRSKCIAENNCNSDEAKKIKGWGWNPKKIHDHEKLKAYPDRYPMNDDSVGIEVVAGYNKSSKSWDQATVQQSESIKKLVSLLKCNYNLDNGDIYEHDKISYKTEGEGANLYSNDI</sequence>
<evidence type="ECO:0000256" key="2">
    <source>
        <dbReference type="ARBA" id="ARBA00011901"/>
    </source>
</evidence>
<dbReference type="GO" id="GO:0009253">
    <property type="term" value="P:peptidoglycan catabolic process"/>
    <property type="evidence" value="ECO:0007669"/>
    <property type="project" value="InterPro"/>
</dbReference>
<dbReference type="Proteomes" id="UP000224607">
    <property type="component" value="Unassembled WGS sequence"/>
</dbReference>
<reference evidence="6 9" key="3">
    <citation type="journal article" date="2017" name="Nat. Microbiol.">
        <title>Natural product diversity associated with the nematode symbionts Photorhabdus and Xenorhabdus.</title>
        <authorList>
            <person name="Tobias N.J."/>
            <person name="Wolff H."/>
            <person name="Djahanschiri B."/>
            <person name="Grundmann F."/>
            <person name="Kronenwerth M."/>
            <person name="Shi Y.M."/>
            <person name="Simonyi S."/>
            <person name="Grun P."/>
            <person name="Shapiro-Ilan D."/>
            <person name="Pidot S.J."/>
            <person name="Stinear T.P."/>
            <person name="Ebersberger I."/>
            <person name="Bode H.B."/>
        </authorList>
    </citation>
    <scope>NUCLEOTIDE SEQUENCE [LARGE SCALE GENOMIC DNA]</scope>
    <source>
        <strain evidence="6 9">DSM 17908</strain>
    </source>
</reference>
<dbReference type="Pfam" id="PF01510">
    <property type="entry name" value="Amidase_2"/>
    <property type="match status" value="1"/>
</dbReference>
<dbReference type="AlphaFoldDB" id="A0A1I3Q0Z1"/>
<keyword evidence="9" id="KW-1185">Reference proteome</keyword>
<dbReference type="GO" id="GO:0071555">
    <property type="term" value="P:cell wall organization"/>
    <property type="evidence" value="ECO:0007669"/>
    <property type="project" value="UniProtKB-KW"/>
</dbReference>
<evidence type="ECO:0000256" key="1">
    <source>
        <dbReference type="ARBA" id="ARBA00001561"/>
    </source>
</evidence>
<evidence type="ECO:0000313" key="6">
    <source>
        <dbReference type="EMBL" id="PHM40111.1"/>
    </source>
</evidence>
<dbReference type="PANTHER" id="PTHR30417">
    <property type="entry name" value="N-ACETYLMURAMOYL-L-ALANINE AMIDASE AMID"/>
    <property type="match status" value="1"/>
</dbReference>
<dbReference type="Gene3D" id="3.40.80.10">
    <property type="entry name" value="Peptidoglycan recognition protein-like"/>
    <property type="match status" value="1"/>
</dbReference>
<dbReference type="EC" id="3.5.1.28" evidence="2"/>
<evidence type="ECO:0000259" key="5">
    <source>
        <dbReference type="Pfam" id="PF01510"/>
    </source>
</evidence>
<dbReference type="SUPFAM" id="SSF55846">
    <property type="entry name" value="N-acetylmuramoyl-L-alanine amidase-like"/>
    <property type="match status" value="1"/>
</dbReference>
<dbReference type="InterPro" id="IPR002502">
    <property type="entry name" value="Amidase_domain"/>
</dbReference>
<protein>
    <recommendedName>
        <fullName evidence="2">N-acetylmuramoyl-L-alanine amidase</fullName>
        <ecNumber evidence="2">3.5.1.28</ecNumber>
    </recommendedName>
</protein>
<evidence type="ECO:0000313" key="9">
    <source>
        <dbReference type="Proteomes" id="UP000224607"/>
    </source>
</evidence>
<organism evidence="7 8">
    <name type="scientific">Xenorhabdus mauleonii</name>
    <dbReference type="NCBI Taxonomy" id="351675"/>
    <lineage>
        <taxon>Bacteria</taxon>
        <taxon>Pseudomonadati</taxon>
        <taxon>Pseudomonadota</taxon>
        <taxon>Gammaproteobacteria</taxon>
        <taxon>Enterobacterales</taxon>
        <taxon>Morganellaceae</taxon>
        <taxon>Xenorhabdus</taxon>
    </lineage>
</organism>
<reference evidence="7" key="2">
    <citation type="submission" date="2016-10" db="EMBL/GenBank/DDBJ databases">
        <authorList>
            <person name="de Groot N.N."/>
        </authorList>
    </citation>
    <scope>NUCLEOTIDE SEQUENCE [LARGE SCALE GENOMIC DNA]</scope>
    <source>
        <strain evidence="7">DSM 17908</strain>
    </source>
</reference>
<evidence type="ECO:0000313" key="8">
    <source>
        <dbReference type="Proteomes" id="UP000198919"/>
    </source>
</evidence>
<proteinExistence type="predicted"/>
<evidence type="ECO:0000256" key="3">
    <source>
        <dbReference type="ARBA" id="ARBA00022801"/>
    </source>
</evidence>
<evidence type="ECO:0000256" key="4">
    <source>
        <dbReference type="ARBA" id="ARBA00023316"/>
    </source>
</evidence>
<dbReference type="Proteomes" id="UP000198919">
    <property type="component" value="Unassembled WGS sequence"/>
</dbReference>
<dbReference type="EMBL" id="NITY01000007">
    <property type="protein sequence ID" value="PHM40111.1"/>
    <property type="molecule type" value="Genomic_DNA"/>
</dbReference>
<dbReference type="InterPro" id="IPR036505">
    <property type="entry name" value="Amidase/PGRP_sf"/>
</dbReference>
<dbReference type="OrthoDB" id="1676884at2"/>
<keyword evidence="4" id="KW-0961">Cell wall biogenesis/degradation</keyword>
<keyword evidence="3" id="KW-0378">Hydrolase</keyword>
<comment type="catalytic activity">
    <reaction evidence="1">
        <text>Hydrolyzes the link between N-acetylmuramoyl residues and L-amino acid residues in certain cell-wall glycopeptides.</text>
        <dbReference type="EC" id="3.5.1.28"/>
    </reaction>
</comment>
<dbReference type="PANTHER" id="PTHR30417:SF1">
    <property type="entry name" value="N-ACETYLMURAMOYL-L-ALANINE AMIDASE AMID"/>
    <property type="match status" value="1"/>
</dbReference>
<dbReference type="GO" id="GO:0008745">
    <property type="term" value="F:N-acetylmuramoyl-L-alanine amidase activity"/>
    <property type="evidence" value="ECO:0007669"/>
    <property type="project" value="UniProtKB-EC"/>
</dbReference>
<dbReference type="InterPro" id="IPR051206">
    <property type="entry name" value="NAMLAA_amidase_2"/>
</dbReference>
<accession>A0A1I3Q0Z1</accession>
<name>A0A1I3Q0Z1_9GAMM</name>
<dbReference type="RefSeq" id="WP_092510020.1">
    <property type="nucleotide sequence ID" value="NZ_CAWNQB010000067.1"/>
</dbReference>
<reference evidence="8" key="1">
    <citation type="submission" date="2016-10" db="EMBL/GenBank/DDBJ databases">
        <authorList>
            <person name="Varghese N."/>
            <person name="Submissions S."/>
        </authorList>
    </citation>
    <scope>NUCLEOTIDE SEQUENCE [LARGE SCALE GENOMIC DNA]</scope>
    <source>
        <strain evidence="8">DSM 17908</strain>
    </source>
</reference>
<gene>
    <name evidence="7" type="ORF">SAMN05421680_10710</name>
    <name evidence="6" type="ORF">Xmau_02298</name>
</gene>
<evidence type="ECO:0000313" key="7">
    <source>
        <dbReference type="EMBL" id="SFJ27864.1"/>
    </source>
</evidence>